<comment type="caution">
    <text evidence="11">The sequence shown here is derived from an EMBL/GenBank/DDBJ whole genome shotgun (WGS) entry which is preliminary data.</text>
</comment>
<feature type="compositionally biased region" description="Polar residues" evidence="8">
    <location>
        <begin position="1"/>
        <end position="13"/>
    </location>
</feature>
<accession>A0ABP0SYN8</accession>
<dbReference type="InterPro" id="IPR000380">
    <property type="entry name" value="Topo_IA"/>
</dbReference>
<dbReference type="EC" id="5.6.2.1" evidence="3 7"/>
<feature type="domain" description="Toprim" evidence="9">
    <location>
        <begin position="61"/>
        <end position="184"/>
    </location>
</feature>
<dbReference type="CDD" id="cd03362">
    <property type="entry name" value="TOPRIM_TopoIA_TopoIII"/>
    <property type="match status" value="1"/>
</dbReference>
<keyword evidence="4 7" id="KW-0799">Topoisomerase</keyword>
<dbReference type="CDD" id="cd00186">
    <property type="entry name" value="TOP1Ac"/>
    <property type="match status" value="1"/>
</dbReference>
<name>A0ABP0SYN8_9DINO</name>
<evidence type="ECO:0000256" key="5">
    <source>
        <dbReference type="ARBA" id="ARBA00023125"/>
    </source>
</evidence>
<evidence type="ECO:0000256" key="2">
    <source>
        <dbReference type="ARBA" id="ARBA00009446"/>
    </source>
</evidence>
<evidence type="ECO:0000256" key="4">
    <source>
        <dbReference type="ARBA" id="ARBA00023029"/>
    </source>
</evidence>
<feature type="region of interest" description="Disordered" evidence="8">
    <location>
        <begin position="1"/>
        <end position="40"/>
    </location>
</feature>
<sequence>MMQTWLGPSSANPVQCRPIVSRAPKDRPRAAPSRSRRGPHATLWSMLGRGTVAATALRALKKLVIAEKPKVAQQIAAALKIPKAAKGHFEGKDLIITSACGHLLQHKSLPWITKLPMFPAFDLEVQKGKDSYLAEIRRLARHAQVLVNVCDAGREGELIFRRIQKFLDLEKMPFERLWLQSLTAAAIRLAMDSCRPGEEYDNLADAADCRARWDWLVGINGTAVLRKSKWLPWKCSVGRVMTPTLLLVVQREEEIEKFKPVPYQEVKATFRTEDGDAYEGKHSTLHQAHAIDFHATREDWIGLEGVVLEDKSAKCFEKPQPLMNLADLQRTCSRLFGMSPSATLQSVQKLYESEMVTYPRTDSRCLPSDHQSVVRGMLKSAAEQEEGLIPPELLLIASKAVSSVSGIFDDAKVTDHYAIIPTDKGLQKAKLSKSRDAQVLRQVVRHFVAAFLPPAKYVQQHRKTRVRDCVFTTSEKVLVEPGFKALEMKEPMVKPKLPSLLKKGTKVVLEKLKVTDQETKPPPRYTQADLLTAMEKCGKTVEEDLQGAMSAGIGTSATRACIIDKVLLQKWVVPKNGALQPSAIARQFKDSLKTLGLTENFSLEVTGRWELILKQIQEGHIDKDEGNIGMQKAVEDLVEKVKSCQAAPPALEDNDIAEASSSMTWAPTKSEKGGTKASSFSTASKGKTPAEKEEGSTRAASSSRASRSKTPVEKEKEKGSIKAASSLKASRSKTPLAKAWGRGENSSVLELCLFNASKTNKYLAENRCPAIHPLIDFSSGITPSMALRQGEGEGQHKSRKLPEGKQEQNASCKGEGRHYSPELLQSEQKEGRSVT</sequence>
<keyword evidence="12" id="KW-1185">Reference proteome</keyword>
<evidence type="ECO:0000256" key="3">
    <source>
        <dbReference type="ARBA" id="ARBA00012891"/>
    </source>
</evidence>
<dbReference type="InterPro" id="IPR013826">
    <property type="entry name" value="Topo_IA_cen_sub3"/>
</dbReference>
<dbReference type="Gene3D" id="1.10.290.10">
    <property type="entry name" value="Topoisomerase I, domain 4"/>
    <property type="match status" value="1"/>
</dbReference>
<keyword evidence="5 7" id="KW-0238">DNA-binding</keyword>
<dbReference type="SUPFAM" id="SSF56712">
    <property type="entry name" value="Prokaryotic type I DNA topoisomerase"/>
    <property type="match status" value="1"/>
</dbReference>
<dbReference type="InterPro" id="IPR023406">
    <property type="entry name" value="Topo_IA_AS"/>
</dbReference>
<dbReference type="InterPro" id="IPR006171">
    <property type="entry name" value="TOPRIM_dom"/>
</dbReference>
<feature type="region of interest" description="Disordered" evidence="8">
    <location>
        <begin position="649"/>
        <end position="737"/>
    </location>
</feature>
<dbReference type="Gene3D" id="2.70.20.10">
    <property type="entry name" value="Topoisomerase I, domain 3"/>
    <property type="match status" value="1"/>
</dbReference>
<feature type="compositionally biased region" description="Basic and acidic residues" evidence="8">
    <location>
        <begin position="790"/>
        <end position="806"/>
    </location>
</feature>
<feature type="domain" description="Topo IA-type catalytic" evidence="10">
    <location>
        <begin position="200"/>
        <end position="638"/>
    </location>
</feature>
<comment type="catalytic activity">
    <reaction evidence="1 7">
        <text>ATP-independent breakage of single-stranded DNA, followed by passage and rejoining.</text>
        <dbReference type="EC" id="5.6.2.1"/>
    </reaction>
</comment>
<evidence type="ECO:0000256" key="7">
    <source>
        <dbReference type="RuleBase" id="RU362092"/>
    </source>
</evidence>
<dbReference type="InterPro" id="IPR013825">
    <property type="entry name" value="Topo_IA_cen_sub2"/>
</dbReference>
<dbReference type="PROSITE" id="PS50880">
    <property type="entry name" value="TOPRIM"/>
    <property type="match status" value="1"/>
</dbReference>
<dbReference type="InterPro" id="IPR003602">
    <property type="entry name" value="Topo_IA_DNA-bd_dom"/>
</dbReference>
<comment type="function">
    <text evidence="7">Introduces a single-strand break via transesterification at a target site in duplex DNA. Releases the supercoiling and torsional tension of DNA introduced during the DNA replication and transcription by transiently cleaving and rejoining one strand of the DNA duplex. The scissile phosphodiester is attacked by the catalytic tyrosine of the enzyme, resulting in the formation of a DNA-(5'-phosphotyrosyl)-enzyme intermediate and the expulsion of a 3'-OH DNA strand.</text>
</comment>
<feature type="region of interest" description="Disordered" evidence="8">
    <location>
        <begin position="785"/>
        <end position="835"/>
    </location>
</feature>
<evidence type="ECO:0000259" key="10">
    <source>
        <dbReference type="PROSITE" id="PS52039"/>
    </source>
</evidence>
<evidence type="ECO:0000256" key="8">
    <source>
        <dbReference type="SAM" id="MobiDB-lite"/>
    </source>
</evidence>
<dbReference type="Proteomes" id="UP001642484">
    <property type="component" value="Unassembled WGS sequence"/>
</dbReference>
<feature type="compositionally biased region" description="Polar residues" evidence="8">
    <location>
        <begin position="676"/>
        <end position="685"/>
    </location>
</feature>
<comment type="similarity">
    <text evidence="2 7">Belongs to the type IA topoisomerase family.</text>
</comment>
<evidence type="ECO:0000313" key="12">
    <source>
        <dbReference type="Proteomes" id="UP001642484"/>
    </source>
</evidence>
<keyword evidence="6 7" id="KW-0413">Isomerase</keyword>
<dbReference type="InterPro" id="IPR034144">
    <property type="entry name" value="TOPRIM_TopoIII"/>
</dbReference>
<dbReference type="Gene3D" id="3.40.50.140">
    <property type="match status" value="1"/>
</dbReference>
<dbReference type="PANTHER" id="PTHR11390:SF21">
    <property type="entry name" value="DNA TOPOISOMERASE 3-ALPHA"/>
    <property type="match status" value="1"/>
</dbReference>
<protein>
    <recommendedName>
        <fullName evidence="3 7">DNA topoisomerase</fullName>
        <ecNumber evidence="3 7">5.6.2.1</ecNumber>
    </recommendedName>
</protein>
<feature type="compositionally biased region" description="Low complexity" evidence="8">
    <location>
        <begin position="721"/>
        <end position="733"/>
    </location>
</feature>
<dbReference type="InterPro" id="IPR023405">
    <property type="entry name" value="Topo_IA_core_domain"/>
</dbReference>
<dbReference type="Gene3D" id="1.10.460.10">
    <property type="entry name" value="Topoisomerase I, domain 2"/>
    <property type="match status" value="1"/>
</dbReference>
<dbReference type="InterPro" id="IPR013497">
    <property type="entry name" value="Topo_IA_cen"/>
</dbReference>
<dbReference type="Pfam" id="PF01131">
    <property type="entry name" value="Topoisom_bac"/>
    <property type="match status" value="1"/>
</dbReference>
<dbReference type="SMART" id="SM00436">
    <property type="entry name" value="TOP1Bc"/>
    <property type="match status" value="1"/>
</dbReference>
<dbReference type="PROSITE" id="PS00396">
    <property type="entry name" value="TOPO_IA_1"/>
    <property type="match status" value="1"/>
</dbReference>
<evidence type="ECO:0000256" key="6">
    <source>
        <dbReference type="ARBA" id="ARBA00023235"/>
    </source>
</evidence>
<evidence type="ECO:0000259" key="9">
    <source>
        <dbReference type="PROSITE" id="PS50880"/>
    </source>
</evidence>
<feature type="compositionally biased region" description="Basic and acidic residues" evidence="8">
    <location>
        <begin position="710"/>
        <end position="720"/>
    </location>
</feature>
<dbReference type="Pfam" id="PF01751">
    <property type="entry name" value="Toprim"/>
    <property type="match status" value="1"/>
</dbReference>
<dbReference type="PRINTS" id="PR00417">
    <property type="entry name" value="PRTPISMRASEI"/>
</dbReference>
<dbReference type="EMBL" id="CAXAMN010028672">
    <property type="protein sequence ID" value="CAK9117359.1"/>
    <property type="molecule type" value="Genomic_DNA"/>
</dbReference>
<reference evidence="11 12" key="1">
    <citation type="submission" date="2024-02" db="EMBL/GenBank/DDBJ databases">
        <authorList>
            <person name="Chen Y."/>
            <person name="Shah S."/>
            <person name="Dougan E. K."/>
            <person name="Thang M."/>
            <person name="Chan C."/>
        </authorList>
    </citation>
    <scope>NUCLEOTIDE SEQUENCE [LARGE SCALE GENOMIC DNA]</scope>
</reference>
<dbReference type="InterPro" id="IPR003601">
    <property type="entry name" value="Topo_IA_2"/>
</dbReference>
<dbReference type="SMART" id="SM00437">
    <property type="entry name" value="TOP1Ac"/>
    <property type="match status" value="1"/>
</dbReference>
<dbReference type="InterPro" id="IPR013824">
    <property type="entry name" value="Topo_IA_cen_sub1"/>
</dbReference>
<dbReference type="SMART" id="SM00493">
    <property type="entry name" value="TOPRIM"/>
    <property type="match status" value="1"/>
</dbReference>
<evidence type="ECO:0000313" key="11">
    <source>
        <dbReference type="EMBL" id="CAK9117359.1"/>
    </source>
</evidence>
<dbReference type="PROSITE" id="PS52039">
    <property type="entry name" value="TOPO_IA_2"/>
    <property type="match status" value="1"/>
</dbReference>
<organism evidence="11 12">
    <name type="scientific">Durusdinium trenchii</name>
    <dbReference type="NCBI Taxonomy" id="1381693"/>
    <lineage>
        <taxon>Eukaryota</taxon>
        <taxon>Sar</taxon>
        <taxon>Alveolata</taxon>
        <taxon>Dinophyceae</taxon>
        <taxon>Suessiales</taxon>
        <taxon>Symbiodiniaceae</taxon>
        <taxon>Durusdinium</taxon>
    </lineage>
</organism>
<gene>
    <name evidence="11" type="ORF">CCMP2556_LOCUS54700</name>
</gene>
<proteinExistence type="inferred from homology"/>
<dbReference type="PANTHER" id="PTHR11390">
    <property type="entry name" value="PROKARYOTIC DNA TOPOISOMERASE"/>
    <property type="match status" value="1"/>
</dbReference>
<evidence type="ECO:0000256" key="1">
    <source>
        <dbReference type="ARBA" id="ARBA00000213"/>
    </source>
</evidence>